<dbReference type="PANTHER" id="PTHR33293:SF1">
    <property type="entry name" value="INSERTION ELEMENT IS1 1 PROTEIN INSB-RELATED"/>
    <property type="match status" value="1"/>
</dbReference>
<dbReference type="EMBL" id="LPUF01000005">
    <property type="protein sequence ID" value="OQK15154.1"/>
    <property type="molecule type" value="Genomic_DNA"/>
</dbReference>
<dbReference type="NCBIfam" id="NF033547">
    <property type="entry name" value="transpos_IS1595"/>
    <property type="match status" value="1"/>
</dbReference>
<dbReference type="PANTHER" id="PTHR33293">
    <property type="entry name" value="INSERTION ELEMENT IS1 1 PROTEIN INSB-RELATED"/>
    <property type="match status" value="1"/>
</dbReference>
<dbReference type="Pfam" id="PF12762">
    <property type="entry name" value="DDE_Tnp_IS1595"/>
    <property type="match status" value="1"/>
</dbReference>
<gene>
    <name evidence="2" type="ORF">AU255_18495</name>
</gene>
<sequence>MNAPEFLEFISEINQLDHHQRTVLTKALDQLEDEPKVFDLIETIFDSKGKCPHCSHTESHRHGIKDGLQRYRCKACKKTFNALTGTPLAHLRLKSKWLDYLGAIAESLTVRQAAKEINVHRNTTFRWRHRFLSWIQQDRPSALHGITEADETYLLESHKGERHLNRQPRKRGGCATKRGISDEQMCILIARDRSKQTVDFVTGNGPISKIVLDTHLKPILDQDALLVSDGNPTYGAFCKAEKVSHEIVNMSQGQRVTKGAYHIQNVNAYHHRFKSWLDRFHGVATKYLPNYLAWCRIMDRNLNLTPEQLLHSALGDFQYLTVT</sequence>
<reference evidence="2 3" key="1">
    <citation type="submission" date="2015-12" db="EMBL/GenBank/DDBJ databases">
        <authorList>
            <person name="Shamseldin A."/>
            <person name="Moawad H."/>
            <person name="Abd El-Rahim W.M."/>
            <person name="Sadowsky M.J."/>
        </authorList>
    </citation>
    <scope>NUCLEOTIDE SEQUENCE [LARGE SCALE GENOMIC DNA]</scope>
    <source>
        <strain evidence="2 3">WF1</strain>
    </source>
</reference>
<organism evidence="2 3">
    <name type="scientific">Methyloprofundus sedimenti</name>
    <dbReference type="NCBI Taxonomy" id="1420851"/>
    <lineage>
        <taxon>Bacteria</taxon>
        <taxon>Pseudomonadati</taxon>
        <taxon>Pseudomonadota</taxon>
        <taxon>Gammaproteobacteria</taxon>
        <taxon>Methylococcales</taxon>
        <taxon>Methylococcaceae</taxon>
        <taxon>Methyloprofundus</taxon>
    </lineage>
</organism>
<dbReference type="STRING" id="1420851.AU255_18495"/>
<evidence type="ECO:0000313" key="3">
    <source>
        <dbReference type="Proteomes" id="UP000191980"/>
    </source>
</evidence>
<dbReference type="InterPro" id="IPR024445">
    <property type="entry name" value="Tnp_ISXO2-like"/>
</dbReference>
<dbReference type="InterPro" id="IPR051354">
    <property type="entry name" value="Transposase_27_IS1"/>
</dbReference>
<dbReference type="OrthoDB" id="5563112at2"/>
<feature type="domain" description="ISXO2-like transposase" evidence="1">
    <location>
        <begin position="142"/>
        <end position="300"/>
    </location>
</feature>
<name>A0A1V8M0Q8_9GAMM</name>
<dbReference type="RefSeq" id="WP_080524403.1">
    <property type="nucleotide sequence ID" value="NZ_LPUF01000005.1"/>
</dbReference>
<evidence type="ECO:0000313" key="2">
    <source>
        <dbReference type="EMBL" id="OQK15154.1"/>
    </source>
</evidence>
<comment type="caution">
    <text evidence="2">The sequence shown here is derived from an EMBL/GenBank/DDBJ whole genome shotgun (WGS) entry which is preliminary data.</text>
</comment>
<dbReference type="SMART" id="SM01126">
    <property type="entry name" value="DDE_Tnp_IS1595"/>
    <property type="match status" value="1"/>
</dbReference>
<protein>
    <submittedName>
        <fullName evidence="2">Transposase</fullName>
    </submittedName>
</protein>
<evidence type="ECO:0000259" key="1">
    <source>
        <dbReference type="SMART" id="SM01126"/>
    </source>
</evidence>
<dbReference type="Proteomes" id="UP000191980">
    <property type="component" value="Unassembled WGS sequence"/>
</dbReference>
<dbReference type="AlphaFoldDB" id="A0A1V8M0Q8"/>
<accession>A0A1V8M0Q8</accession>
<keyword evidence="3" id="KW-1185">Reference proteome</keyword>
<proteinExistence type="predicted"/>